<dbReference type="Proteomes" id="UP000601435">
    <property type="component" value="Unassembled WGS sequence"/>
</dbReference>
<name>A0A813C6I7_9DINO</name>
<sequence length="90" mass="9479">MSTFPWAGRHLGGHVPRRSMPDQQSLHGEGLAGGWQGCAELRGAGEKGGPTRAPNFQGRGPLLRGSWWRSNLLGGGRAKPKPAVALASIL</sequence>
<dbReference type="AlphaFoldDB" id="A0A813C6I7"/>
<keyword evidence="3" id="KW-1185">Reference proteome</keyword>
<organism evidence="2 3">
    <name type="scientific">Symbiodinium necroappetens</name>
    <dbReference type="NCBI Taxonomy" id="1628268"/>
    <lineage>
        <taxon>Eukaryota</taxon>
        <taxon>Sar</taxon>
        <taxon>Alveolata</taxon>
        <taxon>Dinophyceae</taxon>
        <taxon>Suessiales</taxon>
        <taxon>Symbiodiniaceae</taxon>
        <taxon>Symbiodinium</taxon>
    </lineage>
</organism>
<dbReference type="EMBL" id="CAJNJA010091608">
    <property type="protein sequence ID" value="CAE7940545.1"/>
    <property type="molecule type" value="Genomic_DNA"/>
</dbReference>
<gene>
    <name evidence="2" type="ORF">SNEC2469_LOCUS33930</name>
</gene>
<protein>
    <submittedName>
        <fullName evidence="2">Uncharacterized protein</fullName>
    </submittedName>
</protein>
<comment type="caution">
    <text evidence="2">The sequence shown here is derived from an EMBL/GenBank/DDBJ whole genome shotgun (WGS) entry which is preliminary data.</text>
</comment>
<feature type="region of interest" description="Disordered" evidence="1">
    <location>
        <begin position="1"/>
        <end position="60"/>
    </location>
</feature>
<evidence type="ECO:0000313" key="3">
    <source>
        <dbReference type="Proteomes" id="UP000601435"/>
    </source>
</evidence>
<evidence type="ECO:0000256" key="1">
    <source>
        <dbReference type="SAM" id="MobiDB-lite"/>
    </source>
</evidence>
<reference evidence="2" key="1">
    <citation type="submission" date="2021-02" db="EMBL/GenBank/DDBJ databases">
        <authorList>
            <person name="Dougan E. K."/>
            <person name="Rhodes N."/>
            <person name="Thang M."/>
            <person name="Chan C."/>
        </authorList>
    </citation>
    <scope>NUCLEOTIDE SEQUENCE</scope>
</reference>
<proteinExistence type="predicted"/>
<evidence type="ECO:0000313" key="2">
    <source>
        <dbReference type="EMBL" id="CAE7940545.1"/>
    </source>
</evidence>
<accession>A0A813C6I7</accession>